<keyword evidence="3" id="KW-1185">Reference proteome</keyword>
<accession>A0A124SCX3</accession>
<evidence type="ECO:0000313" key="3">
    <source>
        <dbReference type="Proteomes" id="UP000243975"/>
    </source>
</evidence>
<feature type="compositionally biased region" description="Polar residues" evidence="1">
    <location>
        <begin position="62"/>
        <end position="80"/>
    </location>
</feature>
<dbReference type="STRING" id="59895.A0A124SCX3"/>
<comment type="caution">
    <text evidence="2">The sequence shown here is derived from an EMBL/GenBank/DDBJ whole genome shotgun (WGS) entry which is preliminary data.</text>
</comment>
<name>A0A124SCX3_CYNCS</name>
<dbReference type="PANTHER" id="PTHR36751:SF1">
    <property type="entry name" value="F3E22.8 PROTEIN"/>
    <property type="match status" value="1"/>
</dbReference>
<reference evidence="2 3" key="1">
    <citation type="journal article" date="2016" name="Sci. Rep.">
        <title>The genome sequence of the outbreeding globe artichoke constructed de novo incorporating a phase-aware low-pass sequencing strategy of F1 progeny.</title>
        <authorList>
            <person name="Scaglione D."/>
            <person name="Reyes-Chin-Wo S."/>
            <person name="Acquadro A."/>
            <person name="Froenicke L."/>
            <person name="Portis E."/>
            <person name="Beitel C."/>
            <person name="Tirone M."/>
            <person name="Mauro R."/>
            <person name="Lo Monaco A."/>
            <person name="Mauromicale G."/>
            <person name="Faccioli P."/>
            <person name="Cattivelli L."/>
            <person name="Rieseberg L."/>
            <person name="Michelmore R."/>
            <person name="Lanteri S."/>
        </authorList>
    </citation>
    <scope>NUCLEOTIDE SEQUENCE [LARGE SCALE GENOMIC DNA]</scope>
    <source>
        <strain evidence="2">2C</strain>
    </source>
</reference>
<evidence type="ECO:0000256" key="1">
    <source>
        <dbReference type="SAM" id="MobiDB-lite"/>
    </source>
</evidence>
<feature type="region of interest" description="Disordered" evidence="1">
    <location>
        <begin position="58"/>
        <end position="80"/>
    </location>
</feature>
<dbReference type="Proteomes" id="UP000243975">
    <property type="component" value="Unassembled WGS sequence"/>
</dbReference>
<dbReference type="EMBL" id="LEKV01004399">
    <property type="protein sequence ID" value="KVH95110.1"/>
    <property type="molecule type" value="Genomic_DNA"/>
</dbReference>
<dbReference type="PANTHER" id="PTHR36751">
    <property type="entry name" value="F3E22.8 PROTEIN"/>
    <property type="match status" value="1"/>
</dbReference>
<dbReference type="AlphaFoldDB" id="A0A124SCX3"/>
<proteinExistence type="predicted"/>
<sequence>MCSGGVMEWISDGSRFFRRIGSGFWAIVDITPDHLVEAAYPRFEPFSYSSTWHNVGERLNEKSQTSPPDTRLGSDTNGQNWTQPNLTRNLRLILTPTIGISTSRSRFPLHIHRSIDRPQSRMEISLISDTLTTIATKYGHGLGLSNFVTDRTHYDQQLQIYAIMVPIDAIAPPLVKPRTAPKKLARKRCRVKRSSKTDGDDAYVDEDGGGFFDGGDGPFGGGGGGAGGSGDNFDGLNWDESLPASPSDPAFDFVYEVLCWIVFSNCLHFAFKRVIRILADGVADPERRKVPLRFTPSWYRFLQEKYTCES</sequence>
<protein>
    <submittedName>
        <fullName evidence="2">Uncharacterized protein</fullName>
    </submittedName>
</protein>
<organism evidence="2 3">
    <name type="scientific">Cynara cardunculus var. scolymus</name>
    <name type="common">Globe artichoke</name>
    <name type="synonym">Cynara scolymus</name>
    <dbReference type="NCBI Taxonomy" id="59895"/>
    <lineage>
        <taxon>Eukaryota</taxon>
        <taxon>Viridiplantae</taxon>
        <taxon>Streptophyta</taxon>
        <taxon>Embryophyta</taxon>
        <taxon>Tracheophyta</taxon>
        <taxon>Spermatophyta</taxon>
        <taxon>Magnoliopsida</taxon>
        <taxon>eudicotyledons</taxon>
        <taxon>Gunneridae</taxon>
        <taxon>Pentapetalae</taxon>
        <taxon>asterids</taxon>
        <taxon>campanulids</taxon>
        <taxon>Asterales</taxon>
        <taxon>Asteraceae</taxon>
        <taxon>Carduoideae</taxon>
        <taxon>Cardueae</taxon>
        <taxon>Carduinae</taxon>
        <taxon>Cynara</taxon>
    </lineage>
</organism>
<evidence type="ECO:0000313" key="2">
    <source>
        <dbReference type="EMBL" id="KVH95110.1"/>
    </source>
</evidence>
<dbReference type="Gramene" id="KVH95110">
    <property type="protein sequence ID" value="KVH95110"/>
    <property type="gene ID" value="Ccrd_002838"/>
</dbReference>
<gene>
    <name evidence="2" type="ORF">Ccrd_002838</name>
</gene>